<dbReference type="AlphaFoldDB" id="A0A542Y2Y8"/>
<feature type="compositionally biased region" description="Polar residues" evidence="1">
    <location>
        <begin position="11"/>
        <end position="20"/>
    </location>
</feature>
<name>A0A542Y2Y8_9MICO</name>
<evidence type="ECO:0000256" key="2">
    <source>
        <dbReference type="SAM" id="Phobius"/>
    </source>
</evidence>
<keyword evidence="2" id="KW-1133">Transmembrane helix</keyword>
<keyword evidence="2" id="KW-0472">Membrane</keyword>
<comment type="caution">
    <text evidence="3">The sequence shown here is derived from an EMBL/GenBank/DDBJ whole genome shotgun (WGS) entry which is preliminary data.</text>
</comment>
<evidence type="ECO:0000256" key="1">
    <source>
        <dbReference type="SAM" id="MobiDB-lite"/>
    </source>
</evidence>
<feature type="transmembrane region" description="Helical" evidence="2">
    <location>
        <begin position="58"/>
        <end position="79"/>
    </location>
</feature>
<proteinExistence type="predicted"/>
<reference evidence="3 4" key="1">
    <citation type="submission" date="2019-06" db="EMBL/GenBank/DDBJ databases">
        <title>Sequencing the genomes of 1000 actinobacteria strains.</title>
        <authorList>
            <person name="Klenk H.-P."/>
        </authorList>
    </citation>
    <scope>NUCLEOTIDE SEQUENCE [LARGE SCALE GENOMIC DNA]</scope>
    <source>
        <strain evidence="3 4">DSM 8803</strain>
    </source>
</reference>
<sequence>MREPMPKKSGATPSYRVTSAGVNPTEDRAHRMKMYFIAMTLRLACVLSLFWVTGWWLVFPIVGAIVLPWFAVMVGNAVAHGGEETVSTPDPLELAPGYAEDAPEAAHDAASELLIVDVEPVRRSTPGAEQLPDADEPREERA</sequence>
<organism evidence="3 4">
    <name type="scientific">Leucobacter komagatae</name>
    <dbReference type="NCBI Taxonomy" id="55969"/>
    <lineage>
        <taxon>Bacteria</taxon>
        <taxon>Bacillati</taxon>
        <taxon>Actinomycetota</taxon>
        <taxon>Actinomycetes</taxon>
        <taxon>Micrococcales</taxon>
        <taxon>Microbacteriaceae</taxon>
        <taxon>Leucobacter</taxon>
    </lineage>
</organism>
<accession>A0A542Y2Y8</accession>
<dbReference type="Proteomes" id="UP000319094">
    <property type="component" value="Unassembled WGS sequence"/>
</dbReference>
<keyword evidence="4" id="KW-1185">Reference proteome</keyword>
<evidence type="ECO:0000313" key="4">
    <source>
        <dbReference type="Proteomes" id="UP000319094"/>
    </source>
</evidence>
<evidence type="ECO:0000313" key="3">
    <source>
        <dbReference type="EMBL" id="TQL42442.1"/>
    </source>
</evidence>
<gene>
    <name evidence="3" type="ORF">FB468_0435</name>
</gene>
<feature type="transmembrane region" description="Helical" evidence="2">
    <location>
        <begin position="34"/>
        <end position="52"/>
    </location>
</feature>
<dbReference type="Pfam" id="PF11298">
    <property type="entry name" value="DUF3099"/>
    <property type="match status" value="1"/>
</dbReference>
<feature type="region of interest" description="Disordered" evidence="1">
    <location>
        <begin position="1"/>
        <end position="20"/>
    </location>
</feature>
<dbReference type="EMBL" id="VFON01000001">
    <property type="protein sequence ID" value="TQL42442.1"/>
    <property type="molecule type" value="Genomic_DNA"/>
</dbReference>
<keyword evidence="2" id="KW-0812">Transmembrane</keyword>
<protein>
    <submittedName>
        <fullName evidence="3">DUF3099 family protein</fullName>
    </submittedName>
</protein>
<dbReference type="InterPro" id="IPR021449">
    <property type="entry name" value="DUF3099"/>
</dbReference>
<feature type="region of interest" description="Disordered" evidence="1">
    <location>
        <begin position="119"/>
        <end position="142"/>
    </location>
</feature>
<feature type="compositionally biased region" description="Acidic residues" evidence="1">
    <location>
        <begin position="132"/>
        <end position="142"/>
    </location>
</feature>